<accession>A0A7D4UIU9</accession>
<dbReference type="SMART" id="SM01234">
    <property type="entry name" value="Haemolytic"/>
    <property type="match status" value="1"/>
</dbReference>
<dbReference type="Pfam" id="PF01809">
    <property type="entry name" value="YidD"/>
    <property type="match status" value="1"/>
</dbReference>
<dbReference type="GO" id="GO:0005886">
    <property type="term" value="C:plasma membrane"/>
    <property type="evidence" value="ECO:0007669"/>
    <property type="project" value="UniProtKB-SubCell"/>
</dbReference>
<keyword evidence="3" id="KW-1185">Reference proteome</keyword>
<proteinExistence type="inferred from homology"/>
<evidence type="ECO:0000313" key="3">
    <source>
        <dbReference type="Proteomes" id="UP000501003"/>
    </source>
</evidence>
<keyword evidence="1" id="KW-0472">Membrane</keyword>
<dbReference type="PANTHER" id="PTHR33383">
    <property type="entry name" value="MEMBRANE PROTEIN INSERTION EFFICIENCY FACTOR-RELATED"/>
    <property type="match status" value="1"/>
</dbReference>
<evidence type="ECO:0000313" key="2">
    <source>
        <dbReference type="EMBL" id="QKJ25900.1"/>
    </source>
</evidence>
<dbReference type="KEGG" id="aqg:HRU87_07095"/>
<gene>
    <name evidence="2" type="primary">yidD</name>
    <name evidence="2" type="ORF">HRU87_07095</name>
</gene>
<dbReference type="InterPro" id="IPR002696">
    <property type="entry name" value="Membr_insert_effic_factor_YidD"/>
</dbReference>
<dbReference type="RefSeq" id="WP_173494196.1">
    <property type="nucleotide sequence ID" value="NZ_CP054056.1"/>
</dbReference>
<name>A0A7D4UIU9_9MICO</name>
<dbReference type="NCBIfam" id="TIGR00278">
    <property type="entry name" value="membrane protein insertion efficiency factor YidD"/>
    <property type="match status" value="1"/>
</dbReference>
<comment type="subcellular location">
    <subcellularLocation>
        <location evidence="1">Cell membrane</location>
        <topology evidence="1">Peripheral membrane protein</topology>
        <orientation evidence="1">Cytoplasmic side</orientation>
    </subcellularLocation>
</comment>
<dbReference type="HAMAP" id="MF_00386">
    <property type="entry name" value="UPF0161_YidD"/>
    <property type="match status" value="1"/>
</dbReference>
<comment type="similarity">
    <text evidence="1">Belongs to the UPF0161 family.</text>
</comment>
<dbReference type="AlphaFoldDB" id="A0A7D4UIU9"/>
<sequence>MERFSGSGSKASIKLKALYFLRTFPRNFLIAFILVWRKLISPLYGDVCRYYPSCSGYGLHALQQHGVLKGVPMTVWRILRCNPWSQGGVDEVKISKSPIVVRKLGFVSLNPDEKKR</sequence>
<comment type="function">
    <text evidence="1">Could be involved in insertion of integral membrane proteins into the membrane.</text>
</comment>
<dbReference type="EMBL" id="CP054056">
    <property type="protein sequence ID" value="QKJ25900.1"/>
    <property type="molecule type" value="Genomic_DNA"/>
</dbReference>
<organism evidence="2 3">
    <name type="scientific">Aquiluna borgnonia</name>
    <dbReference type="NCBI Taxonomy" id="2499157"/>
    <lineage>
        <taxon>Bacteria</taxon>
        <taxon>Bacillati</taxon>
        <taxon>Actinomycetota</taxon>
        <taxon>Actinomycetes</taxon>
        <taxon>Micrococcales</taxon>
        <taxon>Microbacteriaceae</taxon>
        <taxon>Luna cluster</taxon>
        <taxon>Luna-1 subcluster</taxon>
        <taxon>Aquiluna</taxon>
    </lineage>
</organism>
<evidence type="ECO:0000256" key="1">
    <source>
        <dbReference type="HAMAP-Rule" id="MF_00386"/>
    </source>
</evidence>
<reference evidence="2 3" key="1">
    <citation type="submission" date="2020-05" db="EMBL/GenBank/DDBJ databases">
        <title>Aquirufa sp. strain 15G-AUS-rot a new Aquirufa species.</title>
        <authorList>
            <person name="Pitt A."/>
            <person name="Hahn M.W."/>
        </authorList>
    </citation>
    <scope>NUCLEOTIDE SEQUENCE [LARGE SCALE GENOMIC DNA]</scope>
    <source>
        <strain evidence="2 3">15G-AUS-rot</strain>
    </source>
</reference>
<dbReference type="PANTHER" id="PTHR33383:SF1">
    <property type="entry name" value="MEMBRANE PROTEIN INSERTION EFFICIENCY FACTOR-RELATED"/>
    <property type="match status" value="1"/>
</dbReference>
<protein>
    <recommendedName>
        <fullName evidence="1">Putative membrane protein insertion efficiency factor</fullName>
    </recommendedName>
</protein>
<dbReference type="Proteomes" id="UP000501003">
    <property type="component" value="Chromosome"/>
</dbReference>
<keyword evidence="1" id="KW-1003">Cell membrane</keyword>